<dbReference type="PANTHER" id="PTHR23077">
    <property type="entry name" value="AAA-FAMILY ATPASE"/>
    <property type="match status" value="1"/>
</dbReference>
<dbReference type="PRINTS" id="PR00830">
    <property type="entry name" value="ENDOLAPTASE"/>
</dbReference>
<dbReference type="GO" id="GO:0030970">
    <property type="term" value="P:retrograde protein transport, ER to cytosol"/>
    <property type="evidence" value="ECO:0007669"/>
    <property type="project" value="TreeGrafter"/>
</dbReference>
<reference evidence="5" key="2">
    <citation type="submission" date="2025-09" db="UniProtKB">
        <authorList>
            <consortium name="Ensembl"/>
        </authorList>
    </citation>
    <scope>IDENTIFICATION</scope>
</reference>
<sequence length="808" mass="88456">MHSKCSGTRPKGSCLLLDCLSELVICLSRVLFYFLIVFFYIMQEPALQPAPGLSRKMALLKLLPPDPEDEGTQRCRLGPAAFALLGAELGSLIKITLPRGSCLCTAWPRHDSADGYLQFDLKCRTWGLRESQLRRQTVSMDQLSVGACPKLRHVTVRVVFKNQASKHVLPQTTLPEVVRELLRKACVARQHIVTFPPILGNPVECVEILSMGPSNLEEAGLITPQTDIHIKETMTLERYSRLMGDGSKIQVAGLDEVSQALKETIELPLRFPNSFKTLGLSVPKGVLLVGPPGVGKTLLVKAVTGEVGACLVALSGPVVCGSRPGESEENLRRVFEQARELSSEGPTVLFIDEIDSLCPKRGASGHLPEHRLVAQLLTLMDGFSQGHGLIIVGATNRPDSLDPALRRSGRFDQEIVIGSPTLKQRKSILQLITAGMPVSGDINLLELAEITPGFVGADLTSLCREAAMHALFRNCTDSVCPVEMSDFLEALKKIHPSSFRSGIGLMDFKPVSWDQIGGLEDVKLKLKQSIEWPIKFPEAFVRMGLARPKGILLYGPSGCAKTMLVKAAASSSHCSFLAVNGADLFSPLVGESEKILSQVFRQARANTPAIVFLDEIDAILGSRSGTKAGCGIQERVLSVLLNELDGIGVKLTERRGNKAEMENESQKPAESDKELELQEVFNRDVIVVAATNRPDRLDDALLRPGRLDKILYVPPPDEKGRLLILKICTERIPVDSDVSLADVASQTNMFSGADLENLCKEAALLALQENEVEATTVKYKHFEKSLETVKPSLTHKELQFYEKLFKIQ</sequence>
<dbReference type="Pfam" id="PF00004">
    <property type="entry name" value="AAA"/>
    <property type="match status" value="2"/>
</dbReference>
<keyword evidence="3" id="KW-1133">Transmembrane helix</keyword>
<dbReference type="Gene3D" id="1.10.8.60">
    <property type="match status" value="2"/>
</dbReference>
<proteinExistence type="predicted"/>
<feature type="domain" description="AAA+ ATPase" evidence="4">
    <location>
        <begin position="282"/>
        <end position="421"/>
    </location>
</feature>
<dbReference type="FunFam" id="3.40.50.300:FF:000061">
    <property type="entry name" value="ATPase family, AAA domain-containing 2"/>
    <property type="match status" value="1"/>
</dbReference>
<reference evidence="5" key="1">
    <citation type="submission" date="2025-08" db="UniProtKB">
        <authorList>
            <consortium name="Ensembl"/>
        </authorList>
    </citation>
    <scope>IDENTIFICATION</scope>
</reference>
<dbReference type="InterPro" id="IPR003959">
    <property type="entry name" value="ATPase_AAA_core"/>
</dbReference>
<keyword evidence="1" id="KW-0547">Nucleotide-binding</keyword>
<dbReference type="GO" id="GO:0016887">
    <property type="term" value="F:ATP hydrolysis activity"/>
    <property type="evidence" value="ECO:0007669"/>
    <property type="project" value="InterPro"/>
</dbReference>
<evidence type="ECO:0000256" key="2">
    <source>
        <dbReference type="ARBA" id="ARBA00022840"/>
    </source>
</evidence>
<dbReference type="InterPro" id="IPR041569">
    <property type="entry name" value="AAA_lid_3"/>
</dbReference>
<dbReference type="SUPFAM" id="SSF52540">
    <property type="entry name" value="P-loop containing nucleoside triphosphate hydrolases"/>
    <property type="match status" value="2"/>
</dbReference>
<dbReference type="GO" id="GO:0097352">
    <property type="term" value="P:autophagosome maturation"/>
    <property type="evidence" value="ECO:0007669"/>
    <property type="project" value="TreeGrafter"/>
</dbReference>
<dbReference type="FunFam" id="3.40.50.300:FF:001081">
    <property type="entry name" value="Spermatogenesis-associated protein 5-like protein 1"/>
    <property type="match status" value="1"/>
</dbReference>
<dbReference type="Proteomes" id="UP000694406">
    <property type="component" value="Unplaced"/>
</dbReference>
<keyword evidence="6" id="KW-1185">Reference proteome</keyword>
<dbReference type="Gene3D" id="3.40.50.300">
    <property type="entry name" value="P-loop containing nucleotide triphosphate hydrolases"/>
    <property type="match status" value="2"/>
</dbReference>
<dbReference type="GO" id="GO:0042802">
    <property type="term" value="F:identical protein binding"/>
    <property type="evidence" value="ECO:0007669"/>
    <property type="project" value="Ensembl"/>
</dbReference>
<dbReference type="GO" id="GO:0042273">
    <property type="term" value="P:ribosomal large subunit biogenesis"/>
    <property type="evidence" value="ECO:0007669"/>
    <property type="project" value="Ensembl"/>
</dbReference>
<dbReference type="SMART" id="SM00382">
    <property type="entry name" value="AAA"/>
    <property type="match status" value="2"/>
</dbReference>
<organism evidence="5 6">
    <name type="scientific">Laticauda laticaudata</name>
    <name type="common">Blue-ringed sea krait</name>
    <name type="synonym">Blue-lipped sea krait</name>
    <dbReference type="NCBI Taxonomy" id="8630"/>
    <lineage>
        <taxon>Eukaryota</taxon>
        <taxon>Metazoa</taxon>
        <taxon>Chordata</taxon>
        <taxon>Craniata</taxon>
        <taxon>Vertebrata</taxon>
        <taxon>Euteleostomi</taxon>
        <taxon>Lepidosauria</taxon>
        <taxon>Squamata</taxon>
        <taxon>Bifurcata</taxon>
        <taxon>Unidentata</taxon>
        <taxon>Episquamata</taxon>
        <taxon>Toxicofera</taxon>
        <taxon>Serpentes</taxon>
        <taxon>Colubroidea</taxon>
        <taxon>Elapidae</taxon>
        <taxon>Laticaudinae</taxon>
        <taxon>Laticauda</taxon>
    </lineage>
</organism>
<dbReference type="PROSITE" id="PS00674">
    <property type="entry name" value="AAA"/>
    <property type="match status" value="2"/>
</dbReference>
<keyword evidence="3" id="KW-0812">Transmembrane</keyword>
<dbReference type="GO" id="GO:0005524">
    <property type="term" value="F:ATP binding"/>
    <property type="evidence" value="ECO:0007669"/>
    <property type="project" value="UniProtKB-KW"/>
</dbReference>
<dbReference type="InterPro" id="IPR027417">
    <property type="entry name" value="P-loop_NTPase"/>
</dbReference>
<dbReference type="GO" id="GO:0031593">
    <property type="term" value="F:polyubiquitin modification-dependent protein binding"/>
    <property type="evidence" value="ECO:0007669"/>
    <property type="project" value="TreeGrafter"/>
</dbReference>
<evidence type="ECO:0000259" key="4">
    <source>
        <dbReference type="SMART" id="SM00382"/>
    </source>
</evidence>
<dbReference type="GO" id="GO:0005829">
    <property type="term" value="C:cytosol"/>
    <property type="evidence" value="ECO:0007669"/>
    <property type="project" value="TreeGrafter"/>
</dbReference>
<evidence type="ECO:0000313" key="5">
    <source>
        <dbReference type="Ensembl" id="ENSLLTP00000018413.1"/>
    </source>
</evidence>
<keyword evidence="3" id="KW-0472">Membrane</keyword>
<feature type="domain" description="AAA+ ATPase" evidence="4">
    <location>
        <begin position="547"/>
        <end position="717"/>
    </location>
</feature>
<dbReference type="GO" id="GO:0005819">
    <property type="term" value="C:spindle"/>
    <property type="evidence" value="ECO:0007669"/>
    <property type="project" value="Ensembl"/>
</dbReference>
<dbReference type="InterPro" id="IPR050168">
    <property type="entry name" value="AAA_ATPase_domain"/>
</dbReference>
<gene>
    <name evidence="5" type="primary">AFG2B</name>
</gene>
<dbReference type="InterPro" id="IPR003593">
    <property type="entry name" value="AAA+_ATPase"/>
</dbReference>
<protein>
    <submittedName>
        <fullName evidence="5">AFG2 AAA ATPase homolog B</fullName>
    </submittedName>
</protein>
<dbReference type="GO" id="GO:0005634">
    <property type="term" value="C:nucleus"/>
    <property type="evidence" value="ECO:0007669"/>
    <property type="project" value="TreeGrafter"/>
</dbReference>
<evidence type="ECO:0000256" key="1">
    <source>
        <dbReference type="ARBA" id="ARBA00022741"/>
    </source>
</evidence>
<dbReference type="PANTHER" id="PTHR23077:SF194">
    <property type="entry name" value="ATPASE FAMILY GENE 2 PROTEIN HOMOLOG B"/>
    <property type="match status" value="1"/>
</dbReference>
<evidence type="ECO:0000256" key="3">
    <source>
        <dbReference type="SAM" id="Phobius"/>
    </source>
</evidence>
<keyword evidence="2" id="KW-0067">ATP-binding</keyword>
<dbReference type="CDD" id="cd19503">
    <property type="entry name" value="RecA-like_CDC48_NLV2_r1-like"/>
    <property type="match status" value="1"/>
</dbReference>
<dbReference type="AlphaFoldDB" id="A0A8C5SLG1"/>
<dbReference type="Pfam" id="PF17862">
    <property type="entry name" value="AAA_lid_3"/>
    <property type="match status" value="2"/>
</dbReference>
<feature type="transmembrane region" description="Helical" evidence="3">
    <location>
        <begin position="20"/>
        <end position="42"/>
    </location>
</feature>
<dbReference type="InterPro" id="IPR003960">
    <property type="entry name" value="ATPase_AAA_CS"/>
</dbReference>
<dbReference type="GeneTree" id="ENSGT00940000160700"/>
<accession>A0A8C5SLG1</accession>
<dbReference type="GO" id="GO:0051228">
    <property type="term" value="P:mitotic spindle disassembly"/>
    <property type="evidence" value="ECO:0007669"/>
    <property type="project" value="TreeGrafter"/>
</dbReference>
<dbReference type="GO" id="GO:0034098">
    <property type="term" value="C:VCP-NPL4-UFD1 AAA ATPase complex"/>
    <property type="evidence" value="ECO:0007669"/>
    <property type="project" value="TreeGrafter"/>
</dbReference>
<name>A0A8C5SLG1_LATLA</name>
<dbReference type="FunFam" id="1.10.8.60:FF:000038">
    <property type="entry name" value="spermatogenesis-associated protein 5-like protein 1"/>
    <property type="match status" value="1"/>
</dbReference>
<evidence type="ECO:0000313" key="6">
    <source>
        <dbReference type="Proteomes" id="UP000694406"/>
    </source>
</evidence>
<dbReference type="GO" id="GO:1990275">
    <property type="term" value="F:preribosome binding"/>
    <property type="evidence" value="ECO:0007669"/>
    <property type="project" value="Ensembl"/>
</dbReference>
<dbReference type="Ensembl" id="ENSLLTT00000019102.1">
    <property type="protein sequence ID" value="ENSLLTP00000018413.1"/>
    <property type="gene ID" value="ENSLLTG00000013934.1"/>
</dbReference>